<evidence type="ECO:0000313" key="2">
    <source>
        <dbReference type="EMBL" id="MFD2918834.1"/>
    </source>
</evidence>
<dbReference type="PROSITE" id="PS50995">
    <property type="entry name" value="HTH_MARR_2"/>
    <property type="match status" value="1"/>
</dbReference>
<dbReference type="InterPro" id="IPR000835">
    <property type="entry name" value="HTH_MarR-typ"/>
</dbReference>
<dbReference type="InterPro" id="IPR036388">
    <property type="entry name" value="WH-like_DNA-bd_sf"/>
</dbReference>
<organism evidence="2 3">
    <name type="scientific">Terrimonas rubra</name>
    <dbReference type="NCBI Taxonomy" id="1035890"/>
    <lineage>
        <taxon>Bacteria</taxon>
        <taxon>Pseudomonadati</taxon>
        <taxon>Bacteroidota</taxon>
        <taxon>Chitinophagia</taxon>
        <taxon>Chitinophagales</taxon>
        <taxon>Chitinophagaceae</taxon>
        <taxon>Terrimonas</taxon>
    </lineage>
</organism>
<proteinExistence type="predicted"/>
<dbReference type="PANTHER" id="PTHR33164:SF43">
    <property type="entry name" value="HTH-TYPE TRANSCRIPTIONAL REPRESSOR YETL"/>
    <property type="match status" value="1"/>
</dbReference>
<gene>
    <name evidence="2" type="ORF">ACFS6H_03865</name>
</gene>
<accession>A0ABW6A1D9</accession>
<evidence type="ECO:0000313" key="3">
    <source>
        <dbReference type="Proteomes" id="UP001597511"/>
    </source>
</evidence>
<dbReference type="RefSeq" id="WP_386095408.1">
    <property type="nucleotide sequence ID" value="NZ_JBHUOZ010000001.1"/>
</dbReference>
<dbReference type="SMART" id="SM00347">
    <property type="entry name" value="HTH_MARR"/>
    <property type="match status" value="1"/>
</dbReference>
<dbReference type="SUPFAM" id="SSF46785">
    <property type="entry name" value="Winged helix' DNA-binding domain"/>
    <property type="match status" value="1"/>
</dbReference>
<protein>
    <submittedName>
        <fullName evidence="2">MarR family winged helix-turn-helix transcriptional regulator</fullName>
    </submittedName>
</protein>
<reference evidence="3" key="1">
    <citation type="journal article" date="2019" name="Int. J. Syst. Evol. Microbiol.">
        <title>The Global Catalogue of Microorganisms (GCM) 10K type strain sequencing project: providing services to taxonomists for standard genome sequencing and annotation.</title>
        <authorList>
            <consortium name="The Broad Institute Genomics Platform"/>
            <consortium name="The Broad Institute Genome Sequencing Center for Infectious Disease"/>
            <person name="Wu L."/>
            <person name="Ma J."/>
        </authorList>
    </citation>
    <scope>NUCLEOTIDE SEQUENCE [LARGE SCALE GENOMIC DNA]</scope>
    <source>
        <strain evidence="3">KCTC 23299</strain>
    </source>
</reference>
<name>A0ABW6A1D9_9BACT</name>
<feature type="domain" description="HTH marR-type" evidence="1">
    <location>
        <begin position="9"/>
        <end position="149"/>
    </location>
</feature>
<dbReference type="PANTHER" id="PTHR33164">
    <property type="entry name" value="TRANSCRIPTIONAL REGULATOR, MARR FAMILY"/>
    <property type="match status" value="1"/>
</dbReference>
<dbReference type="PRINTS" id="PR00598">
    <property type="entry name" value="HTHMARR"/>
</dbReference>
<dbReference type="InterPro" id="IPR039422">
    <property type="entry name" value="MarR/SlyA-like"/>
</dbReference>
<dbReference type="InterPro" id="IPR036390">
    <property type="entry name" value="WH_DNA-bd_sf"/>
</dbReference>
<keyword evidence="3" id="KW-1185">Reference proteome</keyword>
<dbReference type="EMBL" id="JBHUOZ010000001">
    <property type="protein sequence ID" value="MFD2918834.1"/>
    <property type="molecule type" value="Genomic_DNA"/>
</dbReference>
<dbReference type="Pfam" id="PF12802">
    <property type="entry name" value="MarR_2"/>
    <property type="match status" value="1"/>
</dbReference>
<dbReference type="Proteomes" id="UP001597511">
    <property type="component" value="Unassembled WGS sequence"/>
</dbReference>
<sequence length="153" mass="17469">MSIEKDINQGRFGSEYHKASVNLLFTHNWVMEKVKEICASENLTPQQFNILRILRGSFPEPLSTMQIRQRMLDKMSDTSRIVDRLIVKGLVKKNVSLKDKRLVAVQITPQGKQVLEKMDIKQTTLDNILGNLTAAEASILSDLLDKIRHIPNE</sequence>
<evidence type="ECO:0000259" key="1">
    <source>
        <dbReference type="PROSITE" id="PS50995"/>
    </source>
</evidence>
<comment type="caution">
    <text evidence="2">The sequence shown here is derived from an EMBL/GenBank/DDBJ whole genome shotgun (WGS) entry which is preliminary data.</text>
</comment>
<dbReference type="Gene3D" id="1.10.10.10">
    <property type="entry name" value="Winged helix-like DNA-binding domain superfamily/Winged helix DNA-binding domain"/>
    <property type="match status" value="1"/>
</dbReference>